<evidence type="ECO:0000256" key="2">
    <source>
        <dbReference type="ARBA" id="ARBA00022679"/>
    </source>
</evidence>
<protein>
    <submittedName>
        <fullName evidence="5">Putative O-methyltransferase</fullName>
    </submittedName>
</protein>
<organism evidence="5 6">
    <name type="scientific">Tolypocladium ophioglossoides (strain CBS 100239)</name>
    <name type="common">Snaketongue truffleclub</name>
    <name type="synonym">Elaphocordyceps ophioglossoides</name>
    <dbReference type="NCBI Taxonomy" id="1163406"/>
    <lineage>
        <taxon>Eukaryota</taxon>
        <taxon>Fungi</taxon>
        <taxon>Dikarya</taxon>
        <taxon>Ascomycota</taxon>
        <taxon>Pezizomycotina</taxon>
        <taxon>Sordariomycetes</taxon>
        <taxon>Hypocreomycetidae</taxon>
        <taxon>Hypocreales</taxon>
        <taxon>Ophiocordycipitaceae</taxon>
        <taxon>Tolypocladium</taxon>
    </lineage>
</organism>
<dbReference type="AlphaFoldDB" id="A0A0L0MXW5"/>
<evidence type="ECO:0000313" key="6">
    <source>
        <dbReference type="Proteomes" id="UP000036947"/>
    </source>
</evidence>
<proteinExistence type="inferred from homology"/>
<evidence type="ECO:0000313" key="5">
    <source>
        <dbReference type="EMBL" id="KND86315.1"/>
    </source>
</evidence>
<keyword evidence="2 5" id="KW-0808">Transferase</keyword>
<dbReference type="PANTHER" id="PTHR10509:SF14">
    <property type="entry name" value="CAFFEOYL-COA O-METHYLTRANSFERASE 3-RELATED"/>
    <property type="match status" value="1"/>
</dbReference>
<dbReference type="InterPro" id="IPR002935">
    <property type="entry name" value="SAM_O-MeTrfase"/>
</dbReference>
<dbReference type="Gene3D" id="3.40.50.150">
    <property type="entry name" value="Vaccinia Virus protein VP39"/>
    <property type="match status" value="1"/>
</dbReference>
<dbReference type="GO" id="GO:0008171">
    <property type="term" value="F:O-methyltransferase activity"/>
    <property type="evidence" value="ECO:0007669"/>
    <property type="project" value="InterPro"/>
</dbReference>
<dbReference type="STRING" id="1163406.A0A0L0MXW5"/>
<dbReference type="InterPro" id="IPR050362">
    <property type="entry name" value="Cation-dep_OMT"/>
</dbReference>
<dbReference type="InterPro" id="IPR029063">
    <property type="entry name" value="SAM-dependent_MTases_sf"/>
</dbReference>
<dbReference type="GO" id="GO:0008757">
    <property type="term" value="F:S-adenosylmethionine-dependent methyltransferase activity"/>
    <property type="evidence" value="ECO:0007669"/>
    <property type="project" value="TreeGrafter"/>
</dbReference>
<dbReference type="SUPFAM" id="SSF53335">
    <property type="entry name" value="S-adenosyl-L-methionine-dependent methyltransferases"/>
    <property type="match status" value="1"/>
</dbReference>
<name>A0A0L0MXW5_TOLOC</name>
<dbReference type="GO" id="GO:0032259">
    <property type="term" value="P:methylation"/>
    <property type="evidence" value="ECO:0007669"/>
    <property type="project" value="UniProtKB-KW"/>
</dbReference>
<dbReference type="CDD" id="cd02440">
    <property type="entry name" value="AdoMet_MTases"/>
    <property type="match status" value="1"/>
</dbReference>
<keyword evidence="3" id="KW-0949">S-adenosyl-L-methionine</keyword>
<evidence type="ECO:0000256" key="4">
    <source>
        <dbReference type="ARBA" id="ARBA00023453"/>
    </source>
</evidence>
<gene>
    <name evidence="5" type="ORF">TOPH_09056</name>
</gene>
<dbReference type="PROSITE" id="PS51682">
    <property type="entry name" value="SAM_OMT_I"/>
    <property type="match status" value="1"/>
</dbReference>
<dbReference type="Pfam" id="PF01596">
    <property type="entry name" value="Methyltransf_3"/>
    <property type="match status" value="1"/>
</dbReference>
<dbReference type="PANTHER" id="PTHR10509">
    <property type="entry name" value="O-METHYLTRANSFERASE-RELATED"/>
    <property type="match status" value="1"/>
</dbReference>
<sequence length="221" mass="23859">MSTAASRNKFIASVEAVAERRLLRPDPDLDNALANSRKKNLPNISISPMQGQHLSVLCQLNGAKSVLEIGTLGGYSTIWFVKAGARVTSIEVRPKHRDVALENLHSAGLDAEIILGAALDVLPKLGAEKRQFDLVFIDADWGDQWEYFDWAVKLTRKGGCIYIDNVVQEMIYGGASAAENSLVARLGKDDRVTASLTPTISAHKAPGGDAFIDGFVLATVL</sequence>
<evidence type="ECO:0000256" key="3">
    <source>
        <dbReference type="ARBA" id="ARBA00022691"/>
    </source>
</evidence>
<dbReference type="Proteomes" id="UP000036947">
    <property type="component" value="Unassembled WGS sequence"/>
</dbReference>
<reference evidence="5 6" key="1">
    <citation type="journal article" date="2015" name="BMC Genomics">
        <title>The genome of the truffle-parasite Tolypocladium ophioglossoides and the evolution of antifungal peptaibiotics.</title>
        <authorList>
            <person name="Quandt C.A."/>
            <person name="Bushley K.E."/>
            <person name="Spatafora J.W."/>
        </authorList>
    </citation>
    <scope>NUCLEOTIDE SEQUENCE [LARGE SCALE GENOMIC DNA]</scope>
    <source>
        <strain evidence="5 6">CBS 100239</strain>
    </source>
</reference>
<dbReference type="OrthoDB" id="10251242at2759"/>
<evidence type="ECO:0000256" key="1">
    <source>
        <dbReference type="ARBA" id="ARBA00022603"/>
    </source>
</evidence>
<accession>A0A0L0MXW5</accession>
<comment type="caution">
    <text evidence="5">The sequence shown here is derived from an EMBL/GenBank/DDBJ whole genome shotgun (WGS) entry which is preliminary data.</text>
</comment>
<comment type="similarity">
    <text evidence="4">Belongs to the class I-like SAM-binding methyltransferase superfamily. Cation-dependent O-methyltransferase family.</text>
</comment>
<dbReference type="EMBL" id="LFRF01000061">
    <property type="protein sequence ID" value="KND86315.1"/>
    <property type="molecule type" value="Genomic_DNA"/>
</dbReference>
<keyword evidence="6" id="KW-1185">Reference proteome</keyword>
<keyword evidence="1 5" id="KW-0489">Methyltransferase</keyword>